<dbReference type="Pfam" id="PF04307">
    <property type="entry name" value="YdjM"/>
    <property type="match status" value="1"/>
</dbReference>
<organism evidence="3 4">
    <name type="scientific">Halogranum amylolyticum</name>
    <dbReference type="NCBI Taxonomy" id="660520"/>
    <lineage>
        <taxon>Archaea</taxon>
        <taxon>Methanobacteriati</taxon>
        <taxon>Methanobacteriota</taxon>
        <taxon>Stenosarchaea group</taxon>
        <taxon>Halobacteria</taxon>
        <taxon>Halobacteriales</taxon>
        <taxon>Haloferacaceae</taxon>
    </lineage>
</organism>
<keyword evidence="1" id="KW-0472">Membrane</keyword>
<dbReference type="EMBL" id="FODV01000006">
    <property type="protein sequence ID" value="SEO85835.1"/>
    <property type="molecule type" value="Genomic_DNA"/>
</dbReference>
<name>A0A1H8T4V8_9EURY</name>
<keyword evidence="1" id="KW-1133">Transmembrane helix</keyword>
<feature type="transmembrane region" description="Helical" evidence="1">
    <location>
        <begin position="91"/>
        <end position="108"/>
    </location>
</feature>
<dbReference type="GO" id="GO:0003824">
    <property type="term" value="F:catalytic activity"/>
    <property type="evidence" value="ECO:0007669"/>
    <property type="project" value="InterPro"/>
</dbReference>
<evidence type="ECO:0000313" key="3">
    <source>
        <dbReference type="EMBL" id="SEO85835.1"/>
    </source>
</evidence>
<dbReference type="OrthoDB" id="118042at2157"/>
<feature type="transmembrane region" description="Helical" evidence="1">
    <location>
        <begin position="6"/>
        <end position="25"/>
    </location>
</feature>
<reference evidence="4" key="1">
    <citation type="submission" date="2016-10" db="EMBL/GenBank/DDBJ databases">
        <authorList>
            <person name="Varghese N."/>
            <person name="Submissions S."/>
        </authorList>
    </citation>
    <scope>NUCLEOTIDE SEQUENCE [LARGE SCALE GENOMIC DNA]</scope>
    <source>
        <strain evidence="4">CGMCC 1.10121</strain>
    </source>
</reference>
<protein>
    <submittedName>
        <fullName evidence="3">Inner membrane protein</fullName>
    </submittedName>
</protein>
<evidence type="ECO:0000256" key="1">
    <source>
        <dbReference type="SAM" id="Phobius"/>
    </source>
</evidence>
<gene>
    <name evidence="3" type="ORF">SAMN04487948_10611</name>
</gene>
<dbReference type="GO" id="GO:0030170">
    <property type="term" value="F:pyridoxal phosphate binding"/>
    <property type="evidence" value="ECO:0007669"/>
    <property type="project" value="InterPro"/>
</dbReference>
<dbReference type="PROSITE" id="PS51340">
    <property type="entry name" value="MOSC"/>
    <property type="match status" value="1"/>
</dbReference>
<evidence type="ECO:0000259" key="2">
    <source>
        <dbReference type="PROSITE" id="PS51340"/>
    </source>
</evidence>
<evidence type="ECO:0000313" key="4">
    <source>
        <dbReference type="Proteomes" id="UP000199126"/>
    </source>
</evidence>
<keyword evidence="1" id="KW-0812">Transmembrane</keyword>
<accession>A0A1H8T4V8</accession>
<dbReference type="Proteomes" id="UP000199126">
    <property type="component" value="Unassembled WGS sequence"/>
</dbReference>
<dbReference type="RefSeq" id="WP_089824747.1">
    <property type="nucleotide sequence ID" value="NZ_FODV01000006.1"/>
</dbReference>
<proteinExistence type="predicted"/>
<feature type="transmembrane region" description="Helical" evidence="1">
    <location>
        <begin position="32"/>
        <end position="52"/>
    </location>
</feature>
<dbReference type="InterPro" id="IPR005302">
    <property type="entry name" value="MoCF_Sase_C"/>
</dbReference>
<dbReference type="InterPro" id="IPR007404">
    <property type="entry name" value="YdjM-like"/>
</dbReference>
<dbReference type="AlphaFoldDB" id="A0A1H8T4V8"/>
<feature type="domain" description="MOSC" evidence="2">
    <location>
        <begin position="132"/>
        <end position="184"/>
    </location>
</feature>
<dbReference type="GO" id="GO:0030151">
    <property type="term" value="F:molybdenum ion binding"/>
    <property type="evidence" value="ECO:0007669"/>
    <property type="project" value="InterPro"/>
</dbReference>
<keyword evidence="4" id="KW-1185">Reference proteome</keyword>
<sequence>MYFPGHVGIALLCFTPVAILLHRYGLRRAVRVGTVGFLLTASAPDVDLYLAAVPHRGVTHTATAAVAVGVLFGVVGALTRAPGFRRRRYDFFFTSLVGAVGIGTHLLGDVVTPMGIRPFAPLFDAHYTLSLVRASDPTVNAGLLAAGLTTYRLHGDVARLLDRAPLATNRESVATVGETDNDPV</sequence>
<feature type="transmembrane region" description="Helical" evidence="1">
    <location>
        <begin position="58"/>
        <end position="79"/>
    </location>
</feature>